<comment type="caution">
    <text evidence="3">The sequence shown here is derived from an EMBL/GenBank/DDBJ whole genome shotgun (WGS) entry which is preliminary data.</text>
</comment>
<dbReference type="Pfam" id="PF08550">
    <property type="entry name" value="GATA_AreA"/>
    <property type="match status" value="1"/>
</dbReference>
<dbReference type="GO" id="GO:0005773">
    <property type="term" value="C:vacuole"/>
    <property type="evidence" value="ECO:0007669"/>
    <property type="project" value="GOC"/>
</dbReference>
<organism evidence="3 4">
    <name type="scientific">Diplocarpon rosae</name>
    <dbReference type="NCBI Taxonomy" id="946125"/>
    <lineage>
        <taxon>Eukaryota</taxon>
        <taxon>Fungi</taxon>
        <taxon>Dikarya</taxon>
        <taxon>Ascomycota</taxon>
        <taxon>Pezizomycotina</taxon>
        <taxon>Leotiomycetes</taxon>
        <taxon>Helotiales</taxon>
        <taxon>Drepanopezizaceae</taxon>
        <taxon>Diplocarpon</taxon>
    </lineage>
</organism>
<dbReference type="GO" id="GO:0007039">
    <property type="term" value="P:protein catabolic process in the vacuole"/>
    <property type="evidence" value="ECO:0007669"/>
    <property type="project" value="TreeGrafter"/>
</dbReference>
<feature type="region of interest" description="Disordered" evidence="1">
    <location>
        <begin position="32"/>
        <end position="80"/>
    </location>
</feature>
<dbReference type="AlphaFoldDB" id="A0AAD9SVZ7"/>
<dbReference type="PANTHER" id="PTHR28051:SF1">
    <property type="entry name" value="PROTEIN MTL1-RELATED"/>
    <property type="match status" value="1"/>
</dbReference>
<evidence type="ECO:0000259" key="2">
    <source>
        <dbReference type="Pfam" id="PF08550"/>
    </source>
</evidence>
<dbReference type="Proteomes" id="UP001285354">
    <property type="component" value="Unassembled WGS sequence"/>
</dbReference>
<name>A0AAD9SVZ7_9HELO</name>
<feature type="compositionally biased region" description="Basic and acidic residues" evidence="1">
    <location>
        <begin position="345"/>
        <end position="356"/>
    </location>
</feature>
<evidence type="ECO:0000313" key="3">
    <source>
        <dbReference type="EMBL" id="KAK2623964.1"/>
    </source>
</evidence>
<feature type="region of interest" description="Disordered" evidence="1">
    <location>
        <begin position="400"/>
        <end position="422"/>
    </location>
</feature>
<gene>
    <name evidence="3" type="ORF">QTJ16_006598</name>
</gene>
<dbReference type="PROSITE" id="PS50096">
    <property type="entry name" value="IQ"/>
    <property type="match status" value="1"/>
</dbReference>
<reference evidence="3" key="1">
    <citation type="submission" date="2023-06" db="EMBL/GenBank/DDBJ databases">
        <title>Draft genome of Marssonina rosae.</title>
        <authorList>
            <person name="Cheng Q."/>
        </authorList>
    </citation>
    <scope>NUCLEOTIDE SEQUENCE</scope>
    <source>
        <strain evidence="3">R4</strain>
    </source>
</reference>
<dbReference type="PANTHER" id="PTHR28051">
    <property type="entry name" value="PROTEIN MTL1-RELATED"/>
    <property type="match status" value="1"/>
</dbReference>
<dbReference type="InterPro" id="IPR013860">
    <property type="entry name" value="AreA_GATA"/>
</dbReference>
<feature type="compositionally biased region" description="Polar residues" evidence="1">
    <location>
        <begin position="408"/>
        <end position="417"/>
    </location>
</feature>
<feature type="compositionally biased region" description="Low complexity" evidence="1">
    <location>
        <begin position="590"/>
        <end position="609"/>
    </location>
</feature>
<proteinExistence type="predicted"/>
<dbReference type="InterPro" id="IPR052292">
    <property type="entry name" value="Glucose_repression_reg"/>
</dbReference>
<sequence length="679" mass="76023">MFAQDEMPQDEYFEWEDIVLNCSRESYRMPSFTTEHHGSQSQSQSQSRYQSNCESQAQCHTQTQTQTQRTLPRTSSLTTGFKESEDIGEDFCWDEGFTTYTDMRSTTSLTQTSLRTETQTSLTINWTLHEKKDQDRESPINFPSYDAIDLGLGGLEDATPIVSVPEVTVTLPLPLPIVSQRQVRSDPAPESEPETDLALNIELEPATHDVDAQATYARDCASVSVEPSESVNYLLHTWREPDVAASWRHIVSRRRADSSRPEPASMLTARSILTQAALRGHAARKQHNTTKRLENASWRTWAKLRFGLRTVEPQTINWSKHCDDTCLHGPFAASRSLTTTSHPAISRERTPSRESREEEEEEATEAGSRAAPYRPKSILKKPSTAEILMRGSIPIFTHRTYHQPPLQSPTETSTSIGNKKPSRKSVKFLEEVRQYTIVTPVGDRQTQRMVKKARSTSLLPGSSYIVGSKSRIDPTSAVNPAPEAEKREVVLERAQSYWSPDSLWRYGAALPEENEGEWGWAALPSDPDPDCSGPFTRSSARAVVEMGAPDFMLSPRHRAREIGRQCEKQWEREEEDEIDYISLEQPGFCSSSSAPSTAFSSSSSSSSSEDSGEDESEEFIVRDRLAGNGKNQYMSGCGGKCNSGGEMGIGIGMGIGIHVLDEEERELYQEIMEEFELGY</sequence>
<dbReference type="EMBL" id="JAUBYV010000011">
    <property type="protein sequence ID" value="KAK2623964.1"/>
    <property type="molecule type" value="Genomic_DNA"/>
</dbReference>
<feature type="region of interest" description="Disordered" evidence="1">
    <location>
        <begin position="337"/>
        <end position="375"/>
    </location>
</feature>
<protein>
    <recommendedName>
        <fullName evidence="2">Nitrogen regulatory protein areA GATA-like domain-containing protein</fullName>
    </recommendedName>
</protein>
<feature type="region of interest" description="Disordered" evidence="1">
    <location>
        <begin position="589"/>
        <end position="617"/>
    </location>
</feature>
<dbReference type="GO" id="GO:0042149">
    <property type="term" value="P:cellular response to glucose starvation"/>
    <property type="evidence" value="ECO:0007669"/>
    <property type="project" value="TreeGrafter"/>
</dbReference>
<keyword evidence="4" id="KW-1185">Reference proteome</keyword>
<accession>A0AAD9SVZ7</accession>
<feature type="domain" description="Nitrogen regulatory protein areA GATA-like" evidence="2">
    <location>
        <begin position="289"/>
        <end position="303"/>
    </location>
</feature>
<feature type="compositionally biased region" description="Low complexity" evidence="1">
    <location>
        <begin position="39"/>
        <end position="74"/>
    </location>
</feature>
<evidence type="ECO:0000313" key="4">
    <source>
        <dbReference type="Proteomes" id="UP001285354"/>
    </source>
</evidence>
<evidence type="ECO:0000256" key="1">
    <source>
        <dbReference type="SAM" id="MobiDB-lite"/>
    </source>
</evidence>